<gene>
    <name evidence="2" type="ORF">DY000_02048298</name>
</gene>
<protein>
    <submittedName>
        <fullName evidence="2">Uncharacterized protein</fullName>
    </submittedName>
</protein>
<evidence type="ECO:0000313" key="2">
    <source>
        <dbReference type="EMBL" id="KAF3605220.1"/>
    </source>
</evidence>
<evidence type="ECO:0000256" key="1">
    <source>
        <dbReference type="SAM" id="MobiDB-lite"/>
    </source>
</evidence>
<dbReference type="Proteomes" id="UP000266723">
    <property type="component" value="Unassembled WGS sequence"/>
</dbReference>
<accession>A0ABQ7EPB5</accession>
<feature type="compositionally biased region" description="Low complexity" evidence="1">
    <location>
        <begin position="30"/>
        <end position="58"/>
    </location>
</feature>
<dbReference type="EMBL" id="QGKV02000297">
    <property type="protein sequence ID" value="KAF3605220.1"/>
    <property type="molecule type" value="Genomic_DNA"/>
</dbReference>
<comment type="caution">
    <text evidence="2">The sequence shown here is derived from an EMBL/GenBank/DDBJ whole genome shotgun (WGS) entry which is preliminary data.</text>
</comment>
<sequence>MGRKVMILEYFGNIWNRASLERSIRKGIRSSSIDKNTSSSIDSRQPPSTPTPISSTNTFHPISIDTSVRISIDTEPRDMVATLILVRDERGYLHDQEGHLRNAPSQRIYAQGAEIPEPDTDATGTTLPVDEAAQTRTLADYNRQDQFYTNRSAILPPTIQRGNFELKPQYYTLKAVPPTETGITRRAVADLQAQIENLTAAVAALSTQQANSVIRHERNNQTAIDDEFEEDKNPLSRLRDQPPIRNNNNNDSYFDNKYENFDTKVYDTRDNENSYFVQLGDPIFDVSDKEE</sequence>
<feature type="compositionally biased region" description="Basic and acidic residues" evidence="1">
    <location>
        <begin position="231"/>
        <end position="242"/>
    </location>
</feature>
<organism evidence="2 3">
    <name type="scientific">Brassica cretica</name>
    <name type="common">Mustard</name>
    <dbReference type="NCBI Taxonomy" id="69181"/>
    <lineage>
        <taxon>Eukaryota</taxon>
        <taxon>Viridiplantae</taxon>
        <taxon>Streptophyta</taxon>
        <taxon>Embryophyta</taxon>
        <taxon>Tracheophyta</taxon>
        <taxon>Spermatophyta</taxon>
        <taxon>Magnoliopsida</taxon>
        <taxon>eudicotyledons</taxon>
        <taxon>Gunneridae</taxon>
        <taxon>Pentapetalae</taxon>
        <taxon>rosids</taxon>
        <taxon>malvids</taxon>
        <taxon>Brassicales</taxon>
        <taxon>Brassicaceae</taxon>
        <taxon>Brassiceae</taxon>
        <taxon>Brassica</taxon>
    </lineage>
</organism>
<keyword evidence="3" id="KW-1185">Reference proteome</keyword>
<reference evidence="2 3" key="1">
    <citation type="journal article" date="2020" name="BMC Genomics">
        <title>Intraspecific diversification of the crop wild relative Brassica cretica Lam. using demographic model selection.</title>
        <authorList>
            <person name="Kioukis A."/>
            <person name="Michalopoulou V.A."/>
            <person name="Briers L."/>
            <person name="Pirintsos S."/>
            <person name="Studholme D.J."/>
            <person name="Pavlidis P."/>
            <person name="Sarris P.F."/>
        </authorList>
    </citation>
    <scope>NUCLEOTIDE SEQUENCE [LARGE SCALE GENOMIC DNA]</scope>
    <source>
        <strain evidence="3">cv. PFS-1207/04</strain>
    </source>
</reference>
<feature type="region of interest" description="Disordered" evidence="1">
    <location>
        <begin position="30"/>
        <end position="60"/>
    </location>
</feature>
<feature type="region of interest" description="Disordered" evidence="1">
    <location>
        <begin position="219"/>
        <end position="255"/>
    </location>
</feature>
<name>A0ABQ7EPB5_BRACR</name>
<proteinExistence type="predicted"/>
<evidence type="ECO:0000313" key="3">
    <source>
        <dbReference type="Proteomes" id="UP000266723"/>
    </source>
</evidence>